<accession>A0A0N4VMJ6</accession>
<gene>
    <name evidence="4" type="ORF">EVEC_LOCUS11392</name>
</gene>
<evidence type="ECO:0000313" key="6">
    <source>
        <dbReference type="WBParaSite" id="EVEC_0001215401-mRNA-1"/>
    </source>
</evidence>
<dbReference type="PROSITE" id="PS51257">
    <property type="entry name" value="PROKAR_LIPOPROTEIN"/>
    <property type="match status" value="1"/>
</dbReference>
<feature type="domain" description="WH1" evidence="3">
    <location>
        <begin position="23"/>
        <end position="136"/>
    </location>
</feature>
<reference evidence="4 5" key="2">
    <citation type="submission" date="2018-10" db="EMBL/GenBank/DDBJ databases">
        <authorList>
            <consortium name="Pathogen Informatics"/>
        </authorList>
    </citation>
    <scope>NUCLEOTIDE SEQUENCE [LARGE SCALE GENOMIC DNA]</scope>
</reference>
<dbReference type="SMART" id="SM00461">
    <property type="entry name" value="WH1"/>
    <property type="match status" value="1"/>
</dbReference>
<evidence type="ECO:0000313" key="5">
    <source>
        <dbReference type="Proteomes" id="UP000274131"/>
    </source>
</evidence>
<dbReference type="Proteomes" id="UP000274131">
    <property type="component" value="Unassembled WGS sequence"/>
</dbReference>
<evidence type="ECO:0000259" key="3">
    <source>
        <dbReference type="PROSITE" id="PS50229"/>
    </source>
</evidence>
<dbReference type="Gene3D" id="2.30.29.30">
    <property type="entry name" value="Pleckstrin-homology domain (PH domain)/Phosphotyrosine-binding domain (PTB)"/>
    <property type="match status" value="1"/>
</dbReference>
<organism evidence="6">
    <name type="scientific">Enterobius vermicularis</name>
    <name type="common">Human pinworm</name>
    <dbReference type="NCBI Taxonomy" id="51028"/>
    <lineage>
        <taxon>Eukaryota</taxon>
        <taxon>Metazoa</taxon>
        <taxon>Ecdysozoa</taxon>
        <taxon>Nematoda</taxon>
        <taxon>Chromadorea</taxon>
        <taxon>Rhabditida</taxon>
        <taxon>Spirurina</taxon>
        <taxon>Oxyuridomorpha</taxon>
        <taxon>Oxyuroidea</taxon>
        <taxon>Oxyuridae</taxon>
        <taxon>Enterobius</taxon>
    </lineage>
</organism>
<reference evidence="6" key="1">
    <citation type="submission" date="2017-02" db="UniProtKB">
        <authorList>
            <consortium name="WormBaseParasite"/>
        </authorList>
    </citation>
    <scope>IDENTIFICATION</scope>
</reference>
<dbReference type="InterPro" id="IPR011993">
    <property type="entry name" value="PH-like_dom_sf"/>
</dbReference>
<feature type="domain" description="CRIB" evidence="2">
    <location>
        <begin position="220"/>
        <end position="233"/>
    </location>
</feature>
<name>A0A0N4VMJ6_ENTVE</name>
<dbReference type="Pfam" id="PF00568">
    <property type="entry name" value="WH1"/>
    <property type="match status" value="1"/>
</dbReference>
<dbReference type="EMBL" id="UXUI01011969">
    <property type="protein sequence ID" value="VDD96641.1"/>
    <property type="molecule type" value="Genomic_DNA"/>
</dbReference>
<protein>
    <submittedName>
        <fullName evidence="6">CRIB domain-containing protein</fullName>
    </submittedName>
</protein>
<dbReference type="PROSITE" id="PS50108">
    <property type="entry name" value="CRIB"/>
    <property type="match status" value="1"/>
</dbReference>
<feature type="region of interest" description="Disordered" evidence="1">
    <location>
        <begin position="401"/>
        <end position="429"/>
    </location>
</feature>
<sequence>MGQKNEESMTLSYEQNQSVFSQLGAGCYSLATGFAELLQKNATDDSWNKIDTGAICYVQNSNRKEYSLRLIDPGFNSNPPSEKCKILISADIEFSKDYPNLVTFTSSDNLFYGLNFSHNKEAGKFFGRVQYFQNERQKTAVQQEVQPMMIEQKSAEERSPLSFERSYVSAGFTNMHSLQAEGVHGGFIVKTNFVNISPAGFKRDKRVKEKKEEKIPKAAISYPKNFKHIAHIGDGAFCLNSPTIDPTVRDMFFFPNGFSQAVKKEPSGMRRQISKKEPEVCNATGLSSLQKISSFNERSPRRPPRPPPLQRPKTELVKDYENGIIKHEVCDKKNSPNFSNAHRCPSGRPPLCHKPSNIPNVEHKQLASRSPETANFAGQSTPTSSAFKKKLELAVCANYNHRRPDNSRPREITAENIDPSFRDKMRISS</sequence>
<evidence type="ECO:0000256" key="1">
    <source>
        <dbReference type="SAM" id="MobiDB-lite"/>
    </source>
</evidence>
<dbReference type="CDD" id="cd00132">
    <property type="entry name" value="CRIB"/>
    <property type="match status" value="1"/>
</dbReference>
<dbReference type="InterPro" id="IPR000697">
    <property type="entry name" value="WH1/EVH1_dom"/>
</dbReference>
<feature type="region of interest" description="Disordered" evidence="1">
    <location>
        <begin position="291"/>
        <end position="315"/>
    </location>
</feature>
<dbReference type="SUPFAM" id="SSF50729">
    <property type="entry name" value="PH domain-like"/>
    <property type="match status" value="1"/>
</dbReference>
<dbReference type="WBParaSite" id="EVEC_0001215401-mRNA-1">
    <property type="protein sequence ID" value="EVEC_0001215401-mRNA-1"/>
    <property type="gene ID" value="EVEC_0001215401"/>
</dbReference>
<dbReference type="OrthoDB" id="5847350at2759"/>
<dbReference type="AlphaFoldDB" id="A0A0N4VMJ6"/>
<keyword evidence="5" id="KW-1185">Reference proteome</keyword>
<dbReference type="PROSITE" id="PS50229">
    <property type="entry name" value="WH1"/>
    <property type="match status" value="1"/>
</dbReference>
<feature type="compositionally biased region" description="Basic and acidic residues" evidence="1">
    <location>
        <begin position="402"/>
        <end position="413"/>
    </location>
</feature>
<evidence type="ECO:0000313" key="4">
    <source>
        <dbReference type="EMBL" id="VDD96641.1"/>
    </source>
</evidence>
<dbReference type="STRING" id="51028.A0A0N4VMJ6"/>
<dbReference type="InterPro" id="IPR000095">
    <property type="entry name" value="CRIB_dom"/>
</dbReference>
<feature type="compositionally biased region" description="Basic and acidic residues" evidence="1">
    <location>
        <begin position="420"/>
        <end position="429"/>
    </location>
</feature>
<proteinExistence type="predicted"/>
<evidence type="ECO:0000259" key="2">
    <source>
        <dbReference type="PROSITE" id="PS50108"/>
    </source>
</evidence>